<gene>
    <name evidence="2" type="ORF">EYC84_001893</name>
</gene>
<keyword evidence="3" id="KW-1185">Reference proteome</keyword>
<feature type="compositionally biased region" description="Basic and acidic residues" evidence="1">
    <location>
        <begin position="56"/>
        <end position="71"/>
    </location>
</feature>
<evidence type="ECO:0000313" key="2">
    <source>
        <dbReference type="EMBL" id="KAA8571950.1"/>
    </source>
</evidence>
<protein>
    <submittedName>
        <fullName evidence="2">Uncharacterized protein</fullName>
    </submittedName>
</protein>
<sequence>MLLRSLTCEKNHTVFIRNSIPVHSSSWKENPYSFTALNTETIKIFPLSFFPQESPRVQESKSRREELERTNESLVTPPPPEPEPLLYDYHTTRQLYHLLLSNIFLTPLPFNPFNPLTHQDKIKVSPLLLDFPSGLKIVEEKVKRQQAYHTWIPIFPPSRILPLPISSLIDAVLRNYNF</sequence>
<reference evidence="2 3" key="1">
    <citation type="submission" date="2019-06" db="EMBL/GenBank/DDBJ databases">
        <title>Genome Sequence of the Brown Rot Fungal Pathogen Monilinia fructicola.</title>
        <authorList>
            <person name="De Miccolis Angelini R.M."/>
            <person name="Landi L."/>
            <person name="Abate D."/>
            <person name="Pollastro S."/>
            <person name="Romanazzi G."/>
            <person name="Faretra F."/>
        </authorList>
    </citation>
    <scope>NUCLEOTIDE SEQUENCE [LARGE SCALE GENOMIC DNA]</scope>
    <source>
        <strain evidence="2 3">Mfrc123</strain>
    </source>
</reference>
<accession>A0A5M9JTK6</accession>
<name>A0A5M9JTK6_MONFR</name>
<dbReference type="Proteomes" id="UP000322873">
    <property type="component" value="Unassembled WGS sequence"/>
</dbReference>
<organism evidence="2 3">
    <name type="scientific">Monilinia fructicola</name>
    <name type="common">Brown rot fungus</name>
    <name type="synonym">Ciboria fructicola</name>
    <dbReference type="NCBI Taxonomy" id="38448"/>
    <lineage>
        <taxon>Eukaryota</taxon>
        <taxon>Fungi</taxon>
        <taxon>Dikarya</taxon>
        <taxon>Ascomycota</taxon>
        <taxon>Pezizomycotina</taxon>
        <taxon>Leotiomycetes</taxon>
        <taxon>Helotiales</taxon>
        <taxon>Sclerotiniaceae</taxon>
        <taxon>Monilinia</taxon>
    </lineage>
</organism>
<comment type="caution">
    <text evidence="2">The sequence shown here is derived from an EMBL/GenBank/DDBJ whole genome shotgun (WGS) entry which is preliminary data.</text>
</comment>
<dbReference type="AlphaFoldDB" id="A0A5M9JTK6"/>
<proteinExistence type="predicted"/>
<evidence type="ECO:0000256" key="1">
    <source>
        <dbReference type="SAM" id="MobiDB-lite"/>
    </source>
</evidence>
<feature type="region of interest" description="Disordered" evidence="1">
    <location>
        <begin position="55"/>
        <end position="82"/>
    </location>
</feature>
<dbReference type="EMBL" id="VICG01000005">
    <property type="protein sequence ID" value="KAA8571950.1"/>
    <property type="molecule type" value="Genomic_DNA"/>
</dbReference>
<evidence type="ECO:0000313" key="3">
    <source>
        <dbReference type="Proteomes" id="UP000322873"/>
    </source>
</evidence>